<protein>
    <submittedName>
        <fullName evidence="1">Uncharacterized protein</fullName>
    </submittedName>
</protein>
<comment type="caution">
    <text evidence="1">The sequence shown here is derived from an EMBL/GenBank/DDBJ whole genome shotgun (WGS) entry which is preliminary data.</text>
</comment>
<accession>A0ABR6TCX2</accession>
<gene>
    <name evidence="1" type="ORF">HF209_22955</name>
</gene>
<keyword evidence="2" id="KW-1185">Reference proteome</keyword>
<name>A0ABR6TCX2_9PSED</name>
<sequence length="204" mass="23443">MFNRNSKIECQVARLRKHGQMHYLDKYIYALRGKFLWKEDQQWLRDVKEGRISMTDFDDRVAAREARNEQASVLHWRSVYALTQQLADFFEGAGTYHHGTLTRRLREQFGRRIKLLRESASCGSGFVLELEDGPIIGSGKKIDEGFVFVNFVIALAGELESASPDVHSYFSAVERASERSTAVASTLRRVVRRIDTLEHQSARC</sequence>
<evidence type="ECO:0000313" key="2">
    <source>
        <dbReference type="Proteomes" id="UP000534677"/>
    </source>
</evidence>
<evidence type="ECO:0000313" key="1">
    <source>
        <dbReference type="EMBL" id="MBC2383806.1"/>
    </source>
</evidence>
<reference evidence="1 2" key="1">
    <citation type="submission" date="2020-04" db="EMBL/GenBank/DDBJ databases">
        <title>Pseudomonas crami sp. nov., a novel proteolytic bacterial species isolated from cream.</title>
        <authorList>
            <person name="Hofmann K."/>
            <person name="Woller A."/>
            <person name="Huptas C."/>
            <person name="Wenning M."/>
            <person name="Scherer S."/>
            <person name="Doll E.V."/>
        </authorList>
    </citation>
    <scope>NUCLEOTIDE SEQUENCE [LARGE SCALE GENOMIC DNA]</scope>
    <source>
        <strain evidence="1 2">WS 5096</strain>
    </source>
</reference>
<organism evidence="1 2">
    <name type="scientific">Pseudomonas cremoris</name>
    <dbReference type="NCBI Taxonomy" id="2724178"/>
    <lineage>
        <taxon>Bacteria</taxon>
        <taxon>Pseudomonadati</taxon>
        <taxon>Pseudomonadota</taxon>
        <taxon>Gammaproteobacteria</taxon>
        <taxon>Pseudomonadales</taxon>
        <taxon>Pseudomonadaceae</taxon>
        <taxon>Pseudomonas</taxon>
    </lineage>
</organism>
<dbReference type="RefSeq" id="WP_137807241.1">
    <property type="nucleotide sequence ID" value="NZ_JAAXCZ010000013.1"/>
</dbReference>
<proteinExistence type="predicted"/>
<dbReference type="EMBL" id="JAAXCZ010000013">
    <property type="protein sequence ID" value="MBC2383806.1"/>
    <property type="molecule type" value="Genomic_DNA"/>
</dbReference>
<dbReference type="Proteomes" id="UP000534677">
    <property type="component" value="Unassembled WGS sequence"/>
</dbReference>